<dbReference type="NCBIfam" id="NF004837">
    <property type="entry name" value="PRK06187.1"/>
    <property type="match status" value="1"/>
</dbReference>
<feature type="domain" description="AMP-dependent synthetase/ligase" evidence="3">
    <location>
        <begin position="11"/>
        <end position="366"/>
    </location>
</feature>
<protein>
    <submittedName>
        <fullName evidence="5">Long-chain-fatty-acid--CoA ligase</fullName>
    </submittedName>
</protein>
<dbReference type="FunFam" id="3.30.300.30:FF:000008">
    <property type="entry name" value="2,3-dihydroxybenzoate-AMP ligase"/>
    <property type="match status" value="1"/>
</dbReference>
<dbReference type="AlphaFoldDB" id="A0A9X7Z662"/>
<name>A0A9X7Z662_9BACL</name>
<evidence type="ECO:0000313" key="5">
    <source>
        <dbReference type="EMBL" id="QSO46006.1"/>
    </source>
</evidence>
<gene>
    <name evidence="5" type="ORF">JZ786_15905</name>
</gene>
<dbReference type="Pfam" id="PF13193">
    <property type="entry name" value="AMP-binding_C"/>
    <property type="match status" value="1"/>
</dbReference>
<dbReference type="PANTHER" id="PTHR43767:SF1">
    <property type="entry name" value="NONRIBOSOMAL PEPTIDE SYNTHASE PES1 (EUROFUNG)-RELATED"/>
    <property type="match status" value="1"/>
</dbReference>
<dbReference type="Pfam" id="PF00501">
    <property type="entry name" value="AMP-binding"/>
    <property type="match status" value="1"/>
</dbReference>
<organism evidence="5 6">
    <name type="scientific">Alicyclobacillus mengziensis</name>
    <dbReference type="NCBI Taxonomy" id="2931921"/>
    <lineage>
        <taxon>Bacteria</taxon>
        <taxon>Bacillati</taxon>
        <taxon>Bacillota</taxon>
        <taxon>Bacilli</taxon>
        <taxon>Bacillales</taxon>
        <taxon>Alicyclobacillaceae</taxon>
        <taxon>Alicyclobacillus</taxon>
    </lineage>
</organism>
<dbReference type="PANTHER" id="PTHR43767">
    <property type="entry name" value="LONG-CHAIN-FATTY-ACID--COA LIGASE"/>
    <property type="match status" value="1"/>
</dbReference>
<evidence type="ECO:0000313" key="6">
    <source>
        <dbReference type="Proteomes" id="UP000663505"/>
    </source>
</evidence>
<sequence length="504" mass="55488">MNLADLLAQSREQFGVYTSLVYEGRTYTNEDHDRLAWQWARALKTVGVTKGDRVMVVLPNRPEVIFAYTAIVRLGAVVVPVMPLLQAEEIYVIAQDSAPKMVLTSNLLAAKIEQALQGLTARPIVMTVDAGADSSLPDLAKQEPTVPFDTEVEDNDLCVLLYTSGTTGRPKGVELTQKNLYSNAKAAASLAEQFTFDNDGRCGLVVLPLSHAFGFTMMHTSIILGERDVLLPFFHPEKVFEAIETHRVTHFSAVPAMFHALLNHPKAADYDLSSLRLCICGSAPLPVSDILRFEEKFGARIYEGYGLSEAAPIVTAPRFDKYKPGSVGQPLPGIEVKVVSEDGTSLPSGEVGELAVRGPNVTCGYHNLPEETARVLREGWLLTGDMARIDEEGYVYIVERKKDVIIRGGFNIYPRDLEELLMQHPAVSAAAVVGVPSEEMGEEVVAYVVKRQKEDVSSEDLIAWCQEHLAKYKTPRMIRFVSYLPKTIIGKVDKKAIRAKEPGA</sequence>
<dbReference type="RefSeq" id="WP_206655378.1">
    <property type="nucleotide sequence ID" value="NZ_CP071182.1"/>
</dbReference>
<dbReference type="InterPro" id="IPR020845">
    <property type="entry name" value="AMP-binding_CS"/>
</dbReference>
<dbReference type="InterPro" id="IPR025110">
    <property type="entry name" value="AMP-bd_C"/>
</dbReference>
<accession>A0A9X7Z662</accession>
<proteinExistence type="inferred from homology"/>
<evidence type="ECO:0000259" key="4">
    <source>
        <dbReference type="Pfam" id="PF13193"/>
    </source>
</evidence>
<comment type="similarity">
    <text evidence="1">Belongs to the ATP-dependent AMP-binding enzyme family.</text>
</comment>
<feature type="domain" description="AMP-binding enzyme C-terminal" evidence="4">
    <location>
        <begin position="417"/>
        <end position="491"/>
    </location>
</feature>
<keyword evidence="6" id="KW-1185">Reference proteome</keyword>
<evidence type="ECO:0000256" key="2">
    <source>
        <dbReference type="ARBA" id="ARBA00022598"/>
    </source>
</evidence>
<dbReference type="Gene3D" id="3.30.300.30">
    <property type="match status" value="1"/>
</dbReference>
<dbReference type="InterPro" id="IPR042099">
    <property type="entry name" value="ANL_N_sf"/>
</dbReference>
<reference evidence="5 6" key="1">
    <citation type="submission" date="2021-02" db="EMBL/GenBank/DDBJ databases">
        <title>Alicyclobacillus curvatus sp. nov. and Alicyclobacillus mengziensis sp. nov., two acidophilic bacteria isolated from acid mine drainage.</title>
        <authorList>
            <person name="Huang Y."/>
        </authorList>
    </citation>
    <scope>NUCLEOTIDE SEQUENCE [LARGE SCALE GENOMIC DNA]</scope>
    <source>
        <strain evidence="5 6">S30H14</strain>
    </source>
</reference>
<dbReference type="Proteomes" id="UP000663505">
    <property type="component" value="Chromosome"/>
</dbReference>
<dbReference type="InterPro" id="IPR000873">
    <property type="entry name" value="AMP-dep_synth/lig_dom"/>
</dbReference>
<dbReference type="Gene3D" id="3.40.50.12780">
    <property type="entry name" value="N-terminal domain of ligase-like"/>
    <property type="match status" value="1"/>
</dbReference>
<dbReference type="EMBL" id="CP071182">
    <property type="protein sequence ID" value="QSO46006.1"/>
    <property type="molecule type" value="Genomic_DNA"/>
</dbReference>
<dbReference type="InterPro" id="IPR045851">
    <property type="entry name" value="AMP-bd_C_sf"/>
</dbReference>
<dbReference type="InterPro" id="IPR050237">
    <property type="entry name" value="ATP-dep_AMP-bd_enzyme"/>
</dbReference>
<dbReference type="PROSITE" id="PS00455">
    <property type="entry name" value="AMP_BINDING"/>
    <property type="match status" value="1"/>
</dbReference>
<dbReference type="GO" id="GO:0016878">
    <property type="term" value="F:acid-thiol ligase activity"/>
    <property type="evidence" value="ECO:0007669"/>
    <property type="project" value="UniProtKB-ARBA"/>
</dbReference>
<evidence type="ECO:0000256" key="1">
    <source>
        <dbReference type="ARBA" id="ARBA00006432"/>
    </source>
</evidence>
<evidence type="ECO:0000259" key="3">
    <source>
        <dbReference type="Pfam" id="PF00501"/>
    </source>
</evidence>
<dbReference type="SUPFAM" id="SSF56801">
    <property type="entry name" value="Acetyl-CoA synthetase-like"/>
    <property type="match status" value="1"/>
</dbReference>
<keyword evidence="2 5" id="KW-0436">Ligase</keyword>
<dbReference type="KEGG" id="afx:JZ786_15905"/>